<dbReference type="InterPro" id="IPR010359">
    <property type="entry name" value="IrrE_HExxH"/>
</dbReference>
<dbReference type="InterPro" id="IPR010982">
    <property type="entry name" value="Lambda_DNA-bd_dom_sf"/>
</dbReference>
<dbReference type="CDD" id="cd00093">
    <property type="entry name" value="HTH_XRE"/>
    <property type="match status" value="1"/>
</dbReference>
<feature type="coiled-coil region" evidence="2">
    <location>
        <begin position="164"/>
        <end position="191"/>
    </location>
</feature>
<evidence type="ECO:0000259" key="3">
    <source>
        <dbReference type="PROSITE" id="PS50943"/>
    </source>
</evidence>
<accession>A0ABQ2LVU7</accession>
<evidence type="ECO:0000256" key="1">
    <source>
        <dbReference type="ARBA" id="ARBA00007227"/>
    </source>
</evidence>
<dbReference type="PANTHER" id="PTHR43236:SF2">
    <property type="entry name" value="BLL0069 PROTEIN"/>
    <property type="match status" value="1"/>
</dbReference>
<dbReference type="RefSeq" id="WP_229672328.1">
    <property type="nucleotide sequence ID" value="NZ_BAAAOU010000004.1"/>
</dbReference>
<sequence>MALTSSATSAISVASAATSAGAHTVTPDLDPVVLGRRLRHLRKEAGLTLDQAAEAVGATGSHLSLVENGKREPRLSLLSRLAGLHGATVEELLASEAPSRRAALEIVVEKAQRTDHYASLGLPQIKISPRTPTEVLEVIAGLEAELNRRMEEQAATPEEARRANSELRQEMKEHNNHYPELERKAQDLLDAVGHSGGPLSHHAAADLADHLGFSVHSVSNLPHSTRSVTDLKNRRFYLSRARNPDHDPRSVLLQAIAAYVLGHGEPADYSDFLRQRVYTNYFAAALMMPQKETVKFLKNAKAQRDLAIEDVRDAFGVSYESAAHRFTNLATEHLGITCHFQKVHESGIIHKAYENDGVSFPADHTGAIEGQQVCRNWTSREVFGVADRFRAFNQYTDTPAGTYWCTAVVEAHSSGFYSLSIGVPFDHARWFRGADTTSRSVSRCPDPTCCRLPTPDLEADWGGHAWPAARANAHLLAAMPSGAFPGVDEVEVFEFLRSQEL</sequence>
<protein>
    <recommendedName>
        <fullName evidence="3">HTH cro/C1-type domain-containing protein</fullName>
    </recommendedName>
</protein>
<evidence type="ECO:0000313" key="5">
    <source>
        <dbReference type="Proteomes" id="UP000642509"/>
    </source>
</evidence>
<evidence type="ECO:0000313" key="4">
    <source>
        <dbReference type="EMBL" id="GGO43876.1"/>
    </source>
</evidence>
<dbReference type="PROSITE" id="PS50943">
    <property type="entry name" value="HTH_CROC1"/>
    <property type="match status" value="1"/>
</dbReference>
<proteinExistence type="inferred from homology"/>
<comment type="caution">
    <text evidence="4">The sequence shown here is derived from an EMBL/GenBank/DDBJ whole genome shotgun (WGS) entry which is preliminary data.</text>
</comment>
<dbReference type="EMBL" id="BMLQ01000003">
    <property type="protein sequence ID" value="GGO43876.1"/>
    <property type="molecule type" value="Genomic_DNA"/>
</dbReference>
<dbReference type="SMART" id="SM00530">
    <property type="entry name" value="HTH_XRE"/>
    <property type="match status" value="1"/>
</dbReference>
<dbReference type="Gene3D" id="1.10.260.40">
    <property type="entry name" value="lambda repressor-like DNA-binding domains"/>
    <property type="match status" value="1"/>
</dbReference>
<reference evidence="5" key="1">
    <citation type="journal article" date="2019" name="Int. J. Syst. Evol. Microbiol.">
        <title>The Global Catalogue of Microorganisms (GCM) 10K type strain sequencing project: providing services to taxonomists for standard genome sequencing and annotation.</title>
        <authorList>
            <consortium name="The Broad Institute Genomics Platform"/>
            <consortium name="The Broad Institute Genome Sequencing Center for Infectious Disease"/>
            <person name="Wu L."/>
            <person name="Ma J."/>
        </authorList>
    </citation>
    <scope>NUCLEOTIDE SEQUENCE [LARGE SCALE GENOMIC DNA]</scope>
    <source>
        <strain evidence="5">CGMCC 1.7064</strain>
    </source>
</reference>
<dbReference type="SUPFAM" id="SSF47413">
    <property type="entry name" value="lambda repressor-like DNA-binding domains"/>
    <property type="match status" value="1"/>
</dbReference>
<feature type="domain" description="HTH cro/C1-type" evidence="3">
    <location>
        <begin position="38"/>
        <end position="92"/>
    </location>
</feature>
<gene>
    <name evidence="4" type="ORF">GCM10010977_13030</name>
</gene>
<dbReference type="Proteomes" id="UP000642509">
    <property type="component" value="Unassembled WGS sequence"/>
</dbReference>
<dbReference type="Pfam" id="PF06114">
    <property type="entry name" value="Peptidase_M78"/>
    <property type="match status" value="1"/>
</dbReference>
<dbReference type="Pfam" id="PF13560">
    <property type="entry name" value="HTH_31"/>
    <property type="match status" value="1"/>
</dbReference>
<keyword evidence="2" id="KW-0175">Coiled coil</keyword>
<name>A0ABQ2LVU7_9MICC</name>
<dbReference type="InterPro" id="IPR001387">
    <property type="entry name" value="Cro/C1-type_HTH"/>
</dbReference>
<dbReference type="PANTHER" id="PTHR43236">
    <property type="entry name" value="ANTITOXIN HIGA1"/>
    <property type="match status" value="1"/>
</dbReference>
<evidence type="ECO:0000256" key="2">
    <source>
        <dbReference type="SAM" id="Coils"/>
    </source>
</evidence>
<dbReference type="InterPro" id="IPR052345">
    <property type="entry name" value="Rad_response_metalloprotease"/>
</dbReference>
<organism evidence="4 5">
    <name type="scientific">Citricoccus zhacaiensis</name>
    <dbReference type="NCBI Taxonomy" id="489142"/>
    <lineage>
        <taxon>Bacteria</taxon>
        <taxon>Bacillati</taxon>
        <taxon>Actinomycetota</taxon>
        <taxon>Actinomycetes</taxon>
        <taxon>Micrococcales</taxon>
        <taxon>Micrococcaceae</taxon>
        <taxon>Citricoccus</taxon>
    </lineage>
</organism>
<keyword evidence="5" id="KW-1185">Reference proteome</keyword>
<comment type="similarity">
    <text evidence="1">Belongs to the short-chain fatty acyl-CoA assimilation regulator (ScfR) family.</text>
</comment>